<proteinExistence type="predicted"/>
<dbReference type="RefSeq" id="WP_146588884.1">
    <property type="nucleotide sequence ID" value="NZ_SJPO01000008.1"/>
</dbReference>
<dbReference type="Proteomes" id="UP000318478">
    <property type="component" value="Unassembled WGS sequence"/>
</dbReference>
<keyword evidence="2" id="KW-1185">Reference proteome</keyword>
<organism evidence="1 2">
    <name type="scientific">Posidoniimonas polymericola</name>
    <dbReference type="NCBI Taxonomy" id="2528002"/>
    <lineage>
        <taxon>Bacteria</taxon>
        <taxon>Pseudomonadati</taxon>
        <taxon>Planctomycetota</taxon>
        <taxon>Planctomycetia</taxon>
        <taxon>Pirellulales</taxon>
        <taxon>Lacipirellulaceae</taxon>
        <taxon>Posidoniimonas</taxon>
    </lineage>
</organism>
<dbReference type="OrthoDB" id="9919456at2"/>
<gene>
    <name evidence="1" type="ORF">Pla123a_33020</name>
</gene>
<dbReference type="AlphaFoldDB" id="A0A5C5YH73"/>
<sequence>MNDPLTAVERRLNSRTSADAPGELRDTVLRDVRRELRAARWDRWLGRTAATLLVAGLALNSSLLLRGDRDFAATGPAASERSLVQTAVAVARATDVETARQVANQISAFNGRILTAEQLGDLDAAIAEALAKDRKG</sequence>
<dbReference type="EMBL" id="SJPO01000008">
    <property type="protein sequence ID" value="TWT74479.1"/>
    <property type="molecule type" value="Genomic_DNA"/>
</dbReference>
<protein>
    <submittedName>
        <fullName evidence="1">Uncharacterized protein</fullName>
    </submittedName>
</protein>
<evidence type="ECO:0000313" key="1">
    <source>
        <dbReference type="EMBL" id="TWT74479.1"/>
    </source>
</evidence>
<name>A0A5C5YH73_9BACT</name>
<evidence type="ECO:0000313" key="2">
    <source>
        <dbReference type="Proteomes" id="UP000318478"/>
    </source>
</evidence>
<reference evidence="1 2" key="1">
    <citation type="submission" date="2019-02" db="EMBL/GenBank/DDBJ databases">
        <title>Deep-cultivation of Planctomycetes and their phenomic and genomic characterization uncovers novel biology.</title>
        <authorList>
            <person name="Wiegand S."/>
            <person name="Jogler M."/>
            <person name="Boedeker C."/>
            <person name="Pinto D."/>
            <person name="Vollmers J."/>
            <person name="Rivas-Marin E."/>
            <person name="Kohn T."/>
            <person name="Peeters S.H."/>
            <person name="Heuer A."/>
            <person name="Rast P."/>
            <person name="Oberbeckmann S."/>
            <person name="Bunk B."/>
            <person name="Jeske O."/>
            <person name="Meyerdierks A."/>
            <person name="Storesund J.E."/>
            <person name="Kallscheuer N."/>
            <person name="Luecker S."/>
            <person name="Lage O.M."/>
            <person name="Pohl T."/>
            <person name="Merkel B.J."/>
            <person name="Hornburger P."/>
            <person name="Mueller R.-W."/>
            <person name="Bruemmer F."/>
            <person name="Labrenz M."/>
            <person name="Spormann A.M."/>
            <person name="Op Den Camp H."/>
            <person name="Overmann J."/>
            <person name="Amann R."/>
            <person name="Jetten M.S.M."/>
            <person name="Mascher T."/>
            <person name="Medema M.H."/>
            <person name="Devos D.P."/>
            <person name="Kaster A.-K."/>
            <person name="Ovreas L."/>
            <person name="Rohde M."/>
            <person name="Galperin M.Y."/>
            <person name="Jogler C."/>
        </authorList>
    </citation>
    <scope>NUCLEOTIDE SEQUENCE [LARGE SCALE GENOMIC DNA]</scope>
    <source>
        <strain evidence="1 2">Pla123a</strain>
    </source>
</reference>
<accession>A0A5C5YH73</accession>
<comment type="caution">
    <text evidence="1">The sequence shown here is derived from an EMBL/GenBank/DDBJ whole genome shotgun (WGS) entry which is preliminary data.</text>
</comment>